<comment type="caution">
    <text evidence="2">The sequence shown here is derived from an EMBL/GenBank/DDBJ whole genome shotgun (WGS) entry which is preliminary data.</text>
</comment>
<name>A0A401TWD5_CHIPU</name>
<feature type="region of interest" description="Disordered" evidence="1">
    <location>
        <begin position="46"/>
        <end position="168"/>
    </location>
</feature>
<feature type="compositionally biased region" description="Pro residues" evidence="1">
    <location>
        <begin position="137"/>
        <end position="148"/>
    </location>
</feature>
<accession>A0A401TWD5</accession>
<dbReference type="Proteomes" id="UP000287033">
    <property type="component" value="Unassembled WGS sequence"/>
</dbReference>
<evidence type="ECO:0000256" key="1">
    <source>
        <dbReference type="SAM" id="MobiDB-lite"/>
    </source>
</evidence>
<proteinExistence type="predicted"/>
<keyword evidence="3" id="KW-1185">Reference proteome</keyword>
<reference evidence="2 3" key="1">
    <citation type="journal article" date="2018" name="Nat. Ecol. Evol.">
        <title>Shark genomes provide insights into elasmobranch evolution and the origin of vertebrates.</title>
        <authorList>
            <person name="Hara Y"/>
            <person name="Yamaguchi K"/>
            <person name="Onimaru K"/>
            <person name="Kadota M"/>
            <person name="Koyanagi M"/>
            <person name="Keeley SD"/>
            <person name="Tatsumi K"/>
            <person name="Tanaka K"/>
            <person name="Motone F"/>
            <person name="Kageyama Y"/>
            <person name="Nozu R"/>
            <person name="Adachi N"/>
            <person name="Nishimura O"/>
            <person name="Nakagawa R"/>
            <person name="Tanegashima C"/>
            <person name="Kiyatake I"/>
            <person name="Matsumoto R"/>
            <person name="Murakumo K"/>
            <person name="Nishida K"/>
            <person name="Terakita A"/>
            <person name="Kuratani S"/>
            <person name="Sato K"/>
            <person name="Hyodo S Kuraku.S."/>
        </authorList>
    </citation>
    <scope>NUCLEOTIDE SEQUENCE [LARGE SCALE GENOMIC DNA]</scope>
</reference>
<organism evidence="2 3">
    <name type="scientific">Chiloscyllium punctatum</name>
    <name type="common">Brownbanded bambooshark</name>
    <name type="synonym">Hemiscyllium punctatum</name>
    <dbReference type="NCBI Taxonomy" id="137246"/>
    <lineage>
        <taxon>Eukaryota</taxon>
        <taxon>Metazoa</taxon>
        <taxon>Chordata</taxon>
        <taxon>Craniata</taxon>
        <taxon>Vertebrata</taxon>
        <taxon>Chondrichthyes</taxon>
        <taxon>Elasmobranchii</taxon>
        <taxon>Galeomorphii</taxon>
        <taxon>Galeoidea</taxon>
        <taxon>Orectolobiformes</taxon>
        <taxon>Hemiscylliidae</taxon>
        <taxon>Chiloscyllium</taxon>
    </lineage>
</organism>
<dbReference type="EMBL" id="BEZZ01208984">
    <property type="protein sequence ID" value="GCC46930.1"/>
    <property type="molecule type" value="Genomic_DNA"/>
</dbReference>
<feature type="compositionally biased region" description="Polar residues" evidence="1">
    <location>
        <begin position="154"/>
        <end position="168"/>
    </location>
</feature>
<dbReference type="AlphaFoldDB" id="A0A401TWD5"/>
<sequence length="168" mass="18303">MRSVLHYSDPALKPHPTPHRFPALSRFSMSRAQVSSLSFRSVTHPFALPVPTGRRQWGENLPAAGHPHSETTSPELSRLRERTCVRGSDQTGASSERAKVWNATSGNARERERAPAPKTARGRDSTQGSGQRETEPGTPPPPPFPPILPFSVVQIWSSLTQTGPNASP</sequence>
<evidence type="ECO:0000313" key="3">
    <source>
        <dbReference type="Proteomes" id="UP000287033"/>
    </source>
</evidence>
<evidence type="ECO:0000313" key="2">
    <source>
        <dbReference type="EMBL" id="GCC46930.1"/>
    </source>
</evidence>
<protein>
    <submittedName>
        <fullName evidence="2">Uncharacterized protein</fullName>
    </submittedName>
</protein>
<gene>
    <name evidence="2" type="ORF">chiPu_0031410</name>
</gene>